<dbReference type="InterPro" id="IPR020843">
    <property type="entry name" value="ER"/>
</dbReference>
<dbReference type="Gene3D" id="3.90.180.10">
    <property type="entry name" value="Medium-chain alcohol dehydrogenases, catalytic domain"/>
    <property type="match status" value="1"/>
</dbReference>
<comment type="caution">
    <text evidence="2">The sequence shown here is derived from an EMBL/GenBank/DDBJ whole genome shotgun (WGS) entry which is preliminary data.</text>
</comment>
<evidence type="ECO:0000313" key="3">
    <source>
        <dbReference type="Proteomes" id="UP000479692"/>
    </source>
</evidence>
<feature type="domain" description="Enoyl reductase (ER)" evidence="1">
    <location>
        <begin position="19"/>
        <end position="338"/>
    </location>
</feature>
<evidence type="ECO:0000313" key="2">
    <source>
        <dbReference type="EMBL" id="MUV15304.1"/>
    </source>
</evidence>
<dbReference type="RefSeq" id="WP_156642847.1">
    <property type="nucleotide sequence ID" value="NZ_WOXT01000004.1"/>
</dbReference>
<dbReference type="EMBL" id="WOXT01000004">
    <property type="protein sequence ID" value="MUV15304.1"/>
    <property type="molecule type" value="Genomic_DNA"/>
</dbReference>
<accession>A0A7C9LMU2</accession>
<dbReference type="SUPFAM" id="SSF51735">
    <property type="entry name" value="NAD(P)-binding Rossmann-fold domains"/>
    <property type="match status" value="1"/>
</dbReference>
<dbReference type="AlphaFoldDB" id="A0A7C9LMU2"/>
<dbReference type="GO" id="GO:0016491">
    <property type="term" value="F:oxidoreductase activity"/>
    <property type="evidence" value="ECO:0007669"/>
    <property type="project" value="InterPro"/>
</dbReference>
<dbReference type="Pfam" id="PF08240">
    <property type="entry name" value="ADH_N"/>
    <property type="match status" value="1"/>
</dbReference>
<organism evidence="2 3">
    <name type="scientific">Noviluteimonas gilva</name>
    <dbReference type="NCBI Taxonomy" id="2682097"/>
    <lineage>
        <taxon>Bacteria</taxon>
        <taxon>Pseudomonadati</taxon>
        <taxon>Pseudomonadota</taxon>
        <taxon>Gammaproteobacteria</taxon>
        <taxon>Lysobacterales</taxon>
        <taxon>Lysobacteraceae</taxon>
        <taxon>Noviluteimonas</taxon>
    </lineage>
</organism>
<keyword evidence="3" id="KW-1185">Reference proteome</keyword>
<reference evidence="2 3" key="1">
    <citation type="submission" date="2019-12" db="EMBL/GenBank/DDBJ databases">
        <authorList>
            <person name="Xu J."/>
        </authorList>
    </citation>
    <scope>NUCLEOTIDE SEQUENCE [LARGE SCALE GENOMIC DNA]</scope>
    <source>
        <strain evidence="2 3">HX-5-24</strain>
    </source>
</reference>
<dbReference type="PANTHER" id="PTHR45033:SF2">
    <property type="entry name" value="ZINC-TYPE ALCOHOL DEHYDROGENASE-LIKE PROTEIN C1773.06C"/>
    <property type="match status" value="1"/>
</dbReference>
<dbReference type="InterPro" id="IPR013154">
    <property type="entry name" value="ADH-like_N"/>
</dbReference>
<dbReference type="InterPro" id="IPR013149">
    <property type="entry name" value="ADH-like_C"/>
</dbReference>
<dbReference type="SUPFAM" id="SSF50129">
    <property type="entry name" value="GroES-like"/>
    <property type="match status" value="1"/>
</dbReference>
<dbReference type="Gene3D" id="3.40.50.720">
    <property type="entry name" value="NAD(P)-binding Rossmann-like Domain"/>
    <property type="match status" value="1"/>
</dbReference>
<dbReference type="CDD" id="cd08276">
    <property type="entry name" value="MDR7"/>
    <property type="match status" value="1"/>
</dbReference>
<dbReference type="InterPro" id="IPR036291">
    <property type="entry name" value="NAD(P)-bd_dom_sf"/>
</dbReference>
<dbReference type="InterPro" id="IPR052711">
    <property type="entry name" value="Zinc_ADH-like"/>
</dbReference>
<dbReference type="SMART" id="SM00829">
    <property type="entry name" value="PKS_ER"/>
    <property type="match status" value="1"/>
</dbReference>
<gene>
    <name evidence="2" type="ORF">GN331_13950</name>
</gene>
<sequence length="341" mass="35659">MNAVLRAESVSAWEVERGAGIQRLRRTTRALPDLGPHDVRVRLHAASLNARDLDIASSGEGRIVPASDGAGVIEAIGRDVTRWRIGDRVAAAFYPRWIDGAPTADATTGSLGGMVDGVLAEAIVAHEDAVFAIPAHLDFIEAATLPCAALTAWHALFETTPLRPGDTVVLLGTGGVSMWALALANAAGLRTIVTTSDEAKRAFVGTLADATINYRTHPDWSEEVLRLTNGRGADLVVEVGGERTLGQSIASVRVGGTVAMVGGASGGFGGWIEPFALIGGMKRLAGVLVGSRAMAERLVAFVAQRGLRPLVDRVFAFDDAPAAFAHLASGRHLGKVVVRIA</sequence>
<name>A0A7C9LMU2_9GAMM</name>
<dbReference type="Pfam" id="PF00107">
    <property type="entry name" value="ADH_zinc_N"/>
    <property type="match status" value="1"/>
</dbReference>
<protein>
    <submittedName>
        <fullName evidence="2">Zinc-binding dehydrogenase</fullName>
    </submittedName>
</protein>
<evidence type="ECO:0000259" key="1">
    <source>
        <dbReference type="SMART" id="SM00829"/>
    </source>
</evidence>
<dbReference type="Proteomes" id="UP000479692">
    <property type="component" value="Unassembled WGS sequence"/>
</dbReference>
<proteinExistence type="predicted"/>
<dbReference type="InterPro" id="IPR011032">
    <property type="entry name" value="GroES-like_sf"/>
</dbReference>
<dbReference type="PANTHER" id="PTHR45033">
    <property type="match status" value="1"/>
</dbReference>